<dbReference type="AlphaFoldDB" id="A0A381V238"/>
<dbReference type="EMBL" id="UINC01007656">
    <property type="protein sequence ID" value="SVA34466.1"/>
    <property type="molecule type" value="Genomic_DNA"/>
</dbReference>
<keyword evidence="1" id="KW-0175">Coiled coil</keyword>
<evidence type="ECO:0000256" key="1">
    <source>
        <dbReference type="SAM" id="Coils"/>
    </source>
</evidence>
<evidence type="ECO:0008006" key="3">
    <source>
        <dbReference type="Google" id="ProtNLM"/>
    </source>
</evidence>
<feature type="coiled-coil region" evidence="1">
    <location>
        <begin position="178"/>
        <end position="205"/>
    </location>
</feature>
<dbReference type="PROSITE" id="PS51257">
    <property type="entry name" value="PROKAR_LIPOPROTEIN"/>
    <property type="match status" value="1"/>
</dbReference>
<gene>
    <name evidence="2" type="ORF">METZ01_LOCUS87320</name>
</gene>
<evidence type="ECO:0000313" key="2">
    <source>
        <dbReference type="EMBL" id="SVA34466.1"/>
    </source>
</evidence>
<protein>
    <recommendedName>
        <fullName evidence="3">FlgO domain-containing protein</fullName>
    </recommendedName>
</protein>
<feature type="non-terminal residue" evidence="2">
    <location>
        <position position="385"/>
    </location>
</feature>
<proteinExistence type="predicted"/>
<organism evidence="2">
    <name type="scientific">marine metagenome</name>
    <dbReference type="NCBI Taxonomy" id="408172"/>
    <lineage>
        <taxon>unclassified sequences</taxon>
        <taxon>metagenomes</taxon>
        <taxon>ecological metagenomes</taxon>
    </lineage>
</organism>
<name>A0A381V238_9ZZZZ</name>
<accession>A0A381V238</accession>
<reference evidence="2" key="1">
    <citation type="submission" date="2018-05" db="EMBL/GenBank/DDBJ databases">
        <authorList>
            <person name="Lanie J.A."/>
            <person name="Ng W.-L."/>
            <person name="Kazmierczak K.M."/>
            <person name="Andrzejewski T.M."/>
            <person name="Davidsen T.M."/>
            <person name="Wayne K.J."/>
            <person name="Tettelin H."/>
            <person name="Glass J.I."/>
            <person name="Rusch D."/>
            <person name="Podicherti R."/>
            <person name="Tsui H.-C.T."/>
            <person name="Winkler M.E."/>
        </authorList>
    </citation>
    <scope>NUCLEOTIDE SEQUENCE</scope>
</reference>
<sequence length="385" mass="44560">MKPIIRMRKVLFSLFLISAACAREPYAYVYLLPFDNIQNDPAVEWIAAGLADMVQEEIKNIYGVRIKTKEDLETIMNDRALMLKQPRGSRNLLVLGKYNRQLDKVHVTIQVVDVATWEELGKSQITEVYTQVPELNKSVGSSVHQMIKPFLPAQPVAKISPFPKYAEPEIKKERHSVSIQAEKVASNLDQQIAELEASMDFLLGARERDKERPKKEVPRFDAGEWTMDFDVDRQMGDNPENAGNTQMLSMVLDQLLTNPYEVELQRPEFDYHEDDELYMTVRFPVIYRLKEKILKDMLSSLPYTGLEQNGTLTIFYFDRTKFNFPKKHVDAIKSGTFRIVPVIRIFDQNRNTLIVVADTPEKYWHSRGSDKVLYVPQHQFSPLID</sequence>